<keyword evidence="2 4" id="KW-0195">Cyclin</keyword>
<dbReference type="InterPro" id="IPR036915">
    <property type="entry name" value="Cyclin-like_sf"/>
</dbReference>
<evidence type="ECO:0000259" key="6">
    <source>
        <dbReference type="SMART" id="SM01332"/>
    </source>
</evidence>
<keyword evidence="8" id="KW-1185">Reference proteome</keyword>
<feature type="domain" description="Cyclin-like" evidence="5">
    <location>
        <begin position="59"/>
        <end position="143"/>
    </location>
</feature>
<evidence type="ECO:0000259" key="5">
    <source>
        <dbReference type="SMART" id="SM00385"/>
    </source>
</evidence>
<evidence type="ECO:0000256" key="1">
    <source>
        <dbReference type="ARBA" id="ARBA00022618"/>
    </source>
</evidence>
<evidence type="ECO:0000313" key="7">
    <source>
        <dbReference type="EMBL" id="KXS18858.1"/>
    </source>
</evidence>
<accession>A0A139AQ55</accession>
<dbReference type="Gene3D" id="1.10.472.10">
    <property type="entry name" value="Cyclin-like"/>
    <property type="match status" value="2"/>
</dbReference>
<dbReference type="FunFam" id="1.10.472.10:FF:000001">
    <property type="entry name" value="G2/mitotic-specific cyclin"/>
    <property type="match status" value="1"/>
</dbReference>
<dbReference type="InterPro" id="IPR004367">
    <property type="entry name" value="Cyclin_C-dom"/>
</dbReference>
<name>A0A139AQ55_GONPJ</name>
<dbReference type="OrthoDB" id="5590282at2759"/>
<dbReference type="PANTHER" id="PTHR10177">
    <property type="entry name" value="CYCLINS"/>
    <property type="match status" value="1"/>
</dbReference>
<dbReference type="InterPro" id="IPR013763">
    <property type="entry name" value="Cyclin-like_dom"/>
</dbReference>
<dbReference type="OMA" id="IQNFVYM"/>
<evidence type="ECO:0000256" key="4">
    <source>
        <dbReference type="RuleBase" id="RU000383"/>
    </source>
</evidence>
<evidence type="ECO:0000256" key="3">
    <source>
        <dbReference type="ARBA" id="ARBA00023306"/>
    </source>
</evidence>
<evidence type="ECO:0000256" key="2">
    <source>
        <dbReference type="ARBA" id="ARBA00023127"/>
    </source>
</evidence>
<dbReference type="Proteomes" id="UP000070544">
    <property type="component" value="Unassembled WGS sequence"/>
</dbReference>
<dbReference type="GO" id="GO:0051301">
    <property type="term" value="P:cell division"/>
    <property type="evidence" value="ECO:0007669"/>
    <property type="project" value="UniProtKB-KW"/>
</dbReference>
<dbReference type="GO" id="GO:0044772">
    <property type="term" value="P:mitotic cell cycle phase transition"/>
    <property type="evidence" value="ECO:0007669"/>
    <property type="project" value="InterPro"/>
</dbReference>
<dbReference type="GO" id="GO:0016538">
    <property type="term" value="F:cyclin-dependent protein serine/threonine kinase regulator activity"/>
    <property type="evidence" value="ECO:0007669"/>
    <property type="project" value="InterPro"/>
</dbReference>
<dbReference type="PIRSF" id="PIRSF001771">
    <property type="entry name" value="Cyclin_A_B_D_E"/>
    <property type="match status" value="1"/>
</dbReference>
<gene>
    <name evidence="7" type="ORF">M427DRAFT_95776</name>
</gene>
<dbReference type="AlphaFoldDB" id="A0A139AQ55"/>
<evidence type="ECO:0008006" key="9">
    <source>
        <dbReference type="Google" id="ProtNLM"/>
    </source>
</evidence>
<dbReference type="SMART" id="SM00385">
    <property type="entry name" value="CYCLIN"/>
    <property type="match status" value="2"/>
</dbReference>
<reference evidence="7 8" key="1">
    <citation type="journal article" date="2015" name="Genome Biol. Evol.">
        <title>Phylogenomic analyses indicate that early fungi evolved digesting cell walls of algal ancestors of land plants.</title>
        <authorList>
            <person name="Chang Y."/>
            <person name="Wang S."/>
            <person name="Sekimoto S."/>
            <person name="Aerts A.L."/>
            <person name="Choi C."/>
            <person name="Clum A."/>
            <person name="LaButti K.M."/>
            <person name="Lindquist E.A."/>
            <person name="Yee Ngan C."/>
            <person name="Ohm R.A."/>
            <person name="Salamov A.A."/>
            <person name="Grigoriev I.V."/>
            <person name="Spatafora J.W."/>
            <person name="Berbee M.L."/>
        </authorList>
    </citation>
    <scope>NUCLEOTIDE SEQUENCE [LARGE SCALE GENOMIC DNA]</scope>
    <source>
        <strain evidence="7 8">JEL478</strain>
    </source>
</reference>
<dbReference type="Pfam" id="PF00134">
    <property type="entry name" value="Cyclin_N"/>
    <property type="match status" value="1"/>
</dbReference>
<dbReference type="SMART" id="SM01332">
    <property type="entry name" value="Cyclin_C"/>
    <property type="match status" value="1"/>
</dbReference>
<feature type="domain" description="Cyclin-like" evidence="5">
    <location>
        <begin position="156"/>
        <end position="241"/>
    </location>
</feature>
<keyword evidence="1" id="KW-0132">Cell division</keyword>
<sequence>MSGLALDVDEYDADPCMVGEYAEGIDKYLRGLELQTLPDPTYMGRQPEINWSMRSVLIDWLVQVHAKFRLQPETLFLAVNLADRFLSLKAVSLAKFQLVGVTSLFVAAKYEEVVFPSVNDLVYMVDGGYSREEILRAEKYLLSMLGFVVGSPGPMQFLRRVNKADNYDVRVRTLGKYFVEAALGGEAFLKWPPSLVVTAGVWLGKKMMGEGSGVGEWTPKHARLSGYSEGEIMPVAEPLLYHVCKPERFRAVQEKYAAQEFYGVSGFVYSWCKQKGYAT</sequence>
<evidence type="ECO:0000313" key="8">
    <source>
        <dbReference type="Proteomes" id="UP000070544"/>
    </source>
</evidence>
<dbReference type="InterPro" id="IPR006671">
    <property type="entry name" value="Cyclin_N"/>
</dbReference>
<dbReference type="SUPFAM" id="SSF47954">
    <property type="entry name" value="Cyclin-like"/>
    <property type="match status" value="2"/>
</dbReference>
<comment type="similarity">
    <text evidence="4">Belongs to the cyclin family.</text>
</comment>
<dbReference type="InterPro" id="IPR046965">
    <property type="entry name" value="Cyclin_A/B-like"/>
</dbReference>
<feature type="domain" description="Cyclin C-terminal" evidence="6">
    <location>
        <begin position="152"/>
        <end position="270"/>
    </location>
</feature>
<dbReference type="Pfam" id="PF02984">
    <property type="entry name" value="Cyclin_C"/>
    <property type="match status" value="1"/>
</dbReference>
<dbReference type="STRING" id="1344416.A0A139AQ55"/>
<proteinExistence type="inferred from homology"/>
<dbReference type="InterPro" id="IPR039361">
    <property type="entry name" value="Cyclin"/>
</dbReference>
<dbReference type="EMBL" id="KQ965740">
    <property type="protein sequence ID" value="KXS18858.1"/>
    <property type="molecule type" value="Genomic_DNA"/>
</dbReference>
<keyword evidence="3" id="KW-0131">Cell cycle</keyword>
<protein>
    <recommendedName>
        <fullName evidence="9">Cyclin N-terminal domain-containing protein</fullName>
    </recommendedName>
</protein>
<organism evidence="7 8">
    <name type="scientific">Gonapodya prolifera (strain JEL478)</name>
    <name type="common">Monoblepharis prolifera</name>
    <dbReference type="NCBI Taxonomy" id="1344416"/>
    <lineage>
        <taxon>Eukaryota</taxon>
        <taxon>Fungi</taxon>
        <taxon>Fungi incertae sedis</taxon>
        <taxon>Chytridiomycota</taxon>
        <taxon>Chytridiomycota incertae sedis</taxon>
        <taxon>Monoblepharidomycetes</taxon>
        <taxon>Monoblepharidales</taxon>
        <taxon>Gonapodyaceae</taxon>
        <taxon>Gonapodya</taxon>
    </lineage>
</organism>